<evidence type="ECO:0000313" key="2">
    <source>
        <dbReference type="Proteomes" id="UP000053144"/>
    </source>
</evidence>
<dbReference type="AlphaFoldDB" id="A0A0L9TFV5"/>
<dbReference type="Gramene" id="KOM29341">
    <property type="protein sequence ID" value="KOM29341"/>
    <property type="gene ID" value="LR48_Vigan647s000200"/>
</dbReference>
<accession>A0A0L9TFV5</accession>
<reference evidence="2" key="1">
    <citation type="journal article" date="2015" name="Proc. Natl. Acad. Sci. U.S.A.">
        <title>Genome sequencing of adzuki bean (Vigna angularis) provides insight into high starch and low fat accumulation and domestication.</title>
        <authorList>
            <person name="Yang K."/>
            <person name="Tian Z."/>
            <person name="Chen C."/>
            <person name="Luo L."/>
            <person name="Zhao B."/>
            <person name="Wang Z."/>
            <person name="Yu L."/>
            <person name="Li Y."/>
            <person name="Sun Y."/>
            <person name="Li W."/>
            <person name="Chen Y."/>
            <person name="Li Y."/>
            <person name="Zhang Y."/>
            <person name="Ai D."/>
            <person name="Zhao J."/>
            <person name="Shang C."/>
            <person name="Ma Y."/>
            <person name="Wu B."/>
            <person name="Wang M."/>
            <person name="Gao L."/>
            <person name="Sun D."/>
            <person name="Zhang P."/>
            <person name="Guo F."/>
            <person name="Wang W."/>
            <person name="Li Y."/>
            <person name="Wang J."/>
            <person name="Varshney R.K."/>
            <person name="Wang J."/>
            <person name="Ling H.Q."/>
            <person name="Wan P."/>
        </authorList>
    </citation>
    <scope>NUCLEOTIDE SEQUENCE</scope>
    <source>
        <strain evidence="2">cv. Jingnong 6</strain>
    </source>
</reference>
<dbReference type="EMBL" id="KQ258475">
    <property type="protein sequence ID" value="KOM29341.1"/>
    <property type="molecule type" value="Genomic_DNA"/>
</dbReference>
<organism evidence="1 2">
    <name type="scientific">Phaseolus angularis</name>
    <name type="common">Azuki bean</name>
    <name type="synonym">Vigna angularis</name>
    <dbReference type="NCBI Taxonomy" id="3914"/>
    <lineage>
        <taxon>Eukaryota</taxon>
        <taxon>Viridiplantae</taxon>
        <taxon>Streptophyta</taxon>
        <taxon>Embryophyta</taxon>
        <taxon>Tracheophyta</taxon>
        <taxon>Spermatophyta</taxon>
        <taxon>Magnoliopsida</taxon>
        <taxon>eudicotyledons</taxon>
        <taxon>Gunneridae</taxon>
        <taxon>Pentapetalae</taxon>
        <taxon>rosids</taxon>
        <taxon>fabids</taxon>
        <taxon>Fabales</taxon>
        <taxon>Fabaceae</taxon>
        <taxon>Papilionoideae</taxon>
        <taxon>50 kb inversion clade</taxon>
        <taxon>NPAAA clade</taxon>
        <taxon>indigoferoid/millettioid clade</taxon>
        <taxon>Phaseoleae</taxon>
        <taxon>Vigna</taxon>
    </lineage>
</organism>
<protein>
    <submittedName>
        <fullName evidence="1">Uncharacterized protein</fullName>
    </submittedName>
</protein>
<evidence type="ECO:0000313" key="1">
    <source>
        <dbReference type="EMBL" id="KOM29341.1"/>
    </source>
</evidence>
<gene>
    <name evidence="1" type="ORF">LR48_Vigan647s000200</name>
</gene>
<name>A0A0L9TFV5_PHAAN</name>
<proteinExistence type="predicted"/>
<sequence length="123" mass="13555">MGKAKKGPNFVVRKKIVTSKTIKRRARKKEYCALGVAPLRDASLGTPPALAHIEPQLRVTGAERTQLLGGAGQGGDFRWGEEGEDTHLMTPLEGNDHTHASIPNWRNTKMTQIEFLQSPNLNI</sequence>
<dbReference type="Proteomes" id="UP000053144">
    <property type="component" value="Unassembled WGS sequence"/>
</dbReference>